<feature type="chain" id="PRO_5013027492" description="Claudin" evidence="6">
    <location>
        <begin position="21"/>
        <end position="232"/>
    </location>
</feature>
<keyword evidence="8" id="KW-1185">Reference proteome</keyword>
<dbReference type="AlphaFoldDB" id="A0A1X6NX97"/>
<evidence type="ECO:0000313" key="8">
    <source>
        <dbReference type="Proteomes" id="UP000218209"/>
    </source>
</evidence>
<evidence type="ECO:0000256" key="3">
    <source>
        <dbReference type="ARBA" id="ARBA00022989"/>
    </source>
</evidence>
<organism evidence="7 8">
    <name type="scientific">Porphyra umbilicalis</name>
    <name type="common">Purple laver</name>
    <name type="synonym">Red alga</name>
    <dbReference type="NCBI Taxonomy" id="2786"/>
    <lineage>
        <taxon>Eukaryota</taxon>
        <taxon>Rhodophyta</taxon>
        <taxon>Bangiophyceae</taxon>
        <taxon>Bangiales</taxon>
        <taxon>Bangiaceae</taxon>
        <taxon>Porphyra</taxon>
    </lineage>
</organism>
<evidence type="ECO:0000256" key="1">
    <source>
        <dbReference type="ARBA" id="ARBA00004141"/>
    </source>
</evidence>
<feature type="transmembrane region" description="Helical" evidence="5">
    <location>
        <begin position="151"/>
        <end position="172"/>
    </location>
</feature>
<evidence type="ECO:0000256" key="6">
    <source>
        <dbReference type="SAM" id="SignalP"/>
    </source>
</evidence>
<evidence type="ECO:0000256" key="4">
    <source>
        <dbReference type="ARBA" id="ARBA00023136"/>
    </source>
</evidence>
<dbReference type="InterPro" id="IPR004031">
    <property type="entry name" value="PMP22/EMP/MP20/Claudin"/>
</dbReference>
<dbReference type="InterPro" id="IPR017974">
    <property type="entry name" value="Claudin_CS"/>
</dbReference>
<feature type="transmembrane region" description="Helical" evidence="5">
    <location>
        <begin position="126"/>
        <end position="144"/>
    </location>
</feature>
<evidence type="ECO:0000256" key="2">
    <source>
        <dbReference type="ARBA" id="ARBA00022692"/>
    </source>
</evidence>
<sequence>MGRIVLGVATALSLVALVLASFGVATNHWVRLHRPDGKMNPVEVNQQMAFTTVKYPARYLGLWYGCYREDGSAVSCAYITHRCTTNVCWKRMLRATVMDTVCQRNALGPIVPHCAAFQVSRITACIGLFLLVVAATCLASAFVVTNRGFAAVGGLASALGALAIVVATSVFYAHQMGAAAGLGADGLASIGYSFWLVMAAAPLALLAAVGGCAAASVFIGAKEYDVDLTSLG</sequence>
<feature type="signal peptide" evidence="6">
    <location>
        <begin position="1"/>
        <end position="20"/>
    </location>
</feature>
<dbReference type="Gene3D" id="1.20.140.150">
    <property type="match status" value="1"/>
</dbReference>
<keyword evidence="3 5" id="KW-1133">Transmembrane helix</keyword>
<name>A0A1X6NX97_PORUM</name>
<proteinExistence type="predicted"/>
<keyword evidence="6" id="KW-0732">Signal</keyword>
<dbReference type="Proteomes" id="UP000218209">
    <property type="component" value="Unassembled WGS sequence"/>
</dbReference>
<dbReference type="GO" id="GO:0005886">
    <property type="term" value="C:plasma membrane"/>
    <property type="evidence" value="ECO:0007669"/>
    <property type="project" value="TreeGrafter"/>
</dbReference>
<keyword evidence="4 5" id="KW-0472">Membrane</keyword>
<protein>
    <recommendedName>
        <fullName evidence="9">Claudin</fullName>
    </recommendedName>
</protein>
<feature type="transmembrane region" description="Helical" evidence="5">
    <location>
        <begin position="192"/>
        <end position="219"/>
    </location>
</feature>
<dbReference type="PANTHER" id="PTHR10671">
    <property type="entry name" value="EPITHELIAL MEMBRANE PROTEIN-RELATED"/>
    <property type="match status" value="1"/>
</dbReference>
<evidence type="ECO:0000256" key="5">
    <source>
        <dbReference type="SAM" id="Phobius"/>
    </source>
</evidence>
<dbReference type="EMBL" id="KV919011">
    <property type="protein sequence ID" value="OSX73207.1"/>
    <property type="molecule type" value="Genomic_DNA"/>
</dbReference>
<evidence type="ECO:0000313" key="7">
    <source>
        <dbReference type="EMBL" id="OSX73207.1"/>
    </source>
</evidence>
<evidence type="ECO:0008006" key="9">
    <source>
        <dbReference type="Google" id="ProtNLM"/>
    </source>
</evidence>
<accession>A0A1X6NX97</accession>
<dbReference type="Pfam" id="PF13903">
    <property type="entry name" value="Claudin_2"/>
    <property type="match status" value="1"/>
</dbReference>
<keyword evidence="2 5" id="KW-0812">Transmembrane</keyword>
<dbReference type="PANTHER" id="PTHR10671:SF108">
    <property type="entry name" value="CLAUDIN FAMILY PROTEIN-RELATED"/>
    <property type="match status" value="1"/>
</dbReference>
<dbReference type="PROSITE" id="PS01346">
    <property type="entry name" value="CLAUDIN"/>
    <property type="match status" value="1"/>
</dbReference>
<reference evidence="7 8" key="1">
    <citation type="submission" date="2017-03" db="EMBL/GenBank/DDBJ databases">
        <title>WGS assembly of Porphyra umbilicalis.</title>
        <authorList>
            <person name="Brawley S.H."/>
            <person name="Blouin N.A."/>
            <person name="Ficko-Blean E."/>
            <person name="Wheeler G.L."/>
            <person name="Lohr M."/>
            <person name="Goodson H.V."/>
            <person name="Jenkins J.W."/>
            <person name="Blaby-Haas C.E."/>
            <person name="Helliwell K.E."/>
            <person name="Chan C."/>
            <person name="Marriage T."/>
            <person name="Bhattacharya D."/>
            <person name="Klein A.S."/>
            <person name="Badis Y."/>
            <person name="Brodie J."/>
            <person name="Cao Y."/>
            <person name="Collen J."/>
            <person name="Dittami S.M."/>
            <person name="Gachon C.M."/>
            <person name="Green B.R."/>
            <person name="Karpowicz S."/>
            <person name="Kim J.W."/>
            <person name="Kudahl U."/>
            <person name="Lin S."/>
            <person name="Michel G."/>
            <person name="Mittag M."/>
            <person name="Olson B.J."/>
            <person name="Pangilinan J."/>
            <person name="Peng Y."/>
            <person name="Qiu H."/>
            <person name="Shu S."/>
            <person name="Singer J.T."/>
            <person name="Smith A.G."/>
            <person name="Sprecher B.N."/>
            <person name="Wagner V."/>
            <person name="Wang W."/>
            <person name="Wang Z.-Y."/>
            <person name="Yan J."/>
            <person name="Yarish C."/>
            <person name="Zoeuner-Riek S."/>
            <person name="Zhuang Y."/>
            <person name="Zou Y."/>
            <person name="Lindquist E.A."/>
            <person name="Grimwood J."/>
            <person name="Barry K."/>
            <person name="Rokhsar D.S."/>
            <person name="Schmutz J."/>
            <person name="Stiller J.W."/>
            <person name="Grossman A.R."/>
            <person name="Prochnik S.E."/>
        </authorList>
    </citation>
    <scope>NUCLEOTIDE SEQUENCE [LARGE SCALE GENOMIC DNA]</scope>
    <source>
        <strain evidence="7">4086291</strain>
    </source>
</reference>
<dbReference type="InterPro" id="IPR050579">
    <property type="entry name" value="PMP-22/EMP/MP20-like"/>
</dbReference>
<comment type="subcellular location">
    <subcellularLocation>
        <location evidence="1">Membrane</location>
        <topology evidence="1">Multi-pass membrane protein</topology>
    </subcellularLocation>
</comment>
<gene>
    <name evidence="7" type="ORF">BU14_0368s0008</name>
</gene>